<keyword evidence="2" id="KW-0808">Transferase</keyword>
<dbReference type="SUPFAM" id="SSF53335">
    <property type="entry name" value="S-adenosyl-L-methionine-dependent methyltransferases"/>
    <property type="match status" value="1"/>
</dbReference>
<accession>A0A6J7TAX8</accession>
<dbReference type="PROSITE" id="PS51608">
    <property type="entry name" value="SAM_MT_UBIE"/>
    <property type="match status" value="1"/>
</dbReference>
<dbReference type="NCBIfam" id="TIGR01934">
    <property type="entry name" value="MenG_MenH_UbiE"/>
    <property type="match status" value="1"/>
</dbReference>
<keyword evidence="3" id="KW-0949">S-adenosyl-L-methionine</keyword>
<name>A0A6J7TAX8_9ZZZZ</name>
<dbReference type="HAMAP" id="MF_01813">
    <property type="entry name" value="MenG_UbiE_methyltr"/>
    <property type="match status" value="1"/>
</dbReference>
<dbReference type="CDD" id="cd02440">
    <property type="entry name" value="AdoMet_MTases"/>
    <property type="match status" value="1"/>
</dbReference>
<dbReference type="PROSITE" id="PS01184">
    <property type="entry name" value="UBIE_2"/>
    <property type="match status" value="1"/>
</dbReference>
<evidence type="ECO:0000256" key="1">
    <source>
        <dbReference type="ARBA" id="ARBA00022603"/>
    </source>
</evidence>
<dbReference type="Gene3D" id="3.40.50.150">
    <property type="entry name" value="Vaccinia Virus protein VP39"/>
    <property type="match status" value="1"/>
</dbReference>
<keyword evidence="1" id="KW-0489">Methyltransferase</keyword>
<sequence length="245" mass="26740">MNDNQQGTPSEGLGQSWDTAELPTGAAKVQAVREMFDAIAPRYDLVNRIMTFRLDVRWRKRTVRLLNLATGSTVLDLASGTGDLCVDLRKAGLRPLSMDLSFGMLAADRSGSPRSQADILNLPVGDHSVDGATCGFALRNLLDLPAFFQELARVVRPGGRIALLDVGVPRNRLIRFGNGIYFGKVVPKIGGWLSDPAAYRYLPKSVAYLPPRDEMLRALRDAGFSDATHQQLSGGLTQLMLATRD</sequence>
<dbReference type="GO" id="GO:0008168">
    <property type="term" value="F:methyltransferase activity"/>
    <property type="evidence" value="ECO:0007669"/>
    <property type="project" value="UniProtKB-KW"/>
</dbReference>
<organism evidence="4">
    <name type="scientific">freshwater metagenome</name>
    <dbReference type="NCBI Taxonomy" id="449393"/>
    <lineage>
        <taxon>unclassified sequences</taxon>
        <taxon>metagenomes</taxon>
        <taxon>ecological metagenomes</taxon>
    </lineage>
</organism>
<evidence type="ECO:0000256" key="2">
    <source>
        <dbReference type="ARBA" id="ARBA00022679"/>
    </source>
</evidence>
<dbReference type="AlphaFoldDB" id="A0A6J7TAX8"/>
<dbReference type="PANTHER" id="PTHR43591">
    <property type="entry name" value="METHYLTRANSFERASE"/>
    <property type="match status" value="1"/>
</dbReference>
<dbReference type="InterPro" id="IPR029063">
    <property type="entry name" value="SAM-dependent_MTases_sf"/>
</dbReference>
<dbReference type="EMBL" id="CAFBQJ010000153">
    <property type="protein sequence ID" value="CAB5051014.1"/>
    <property type="molecule type" value="Genomic_DNA"/>
</dbReference>
<evidence type="ECO:0000313" key="4">
    <source>
        <dbReference type="EMBL" id="CAB5051014.1"/>
    </source>
</evidence>
<gene>
    <name evidence="4" type="ORF">UFOPK4275_00871</name>
</gene>
<dbReference type="InterPro" id="IPR023576">
    <property type="entry name" value="UbiE/COQ5_MeTrFase_CS"/>
</dbReference>
<dbReference type="GO" id="GO:0042181">
    <property type="term" value="P:ketone biosynthetic process"/>
    <property type="evidence" value="ECO:0007669"/>
    <property type="project" value="UniProtKB-ARBA"/>
</dbReference>
<reference evidence="4" key="1">
    <citation type="submission" date="2020-05" db="EMBL/GenBank/DDBJ databases">
        <authorList>
            <person name="Chiriac C."/>
            <person name="Salcher M."/>
            <person name="Ghai R."/>
            <person name="Kavagutti S V."/>
        </authorList>
    </citation>
    <scope>NUCLEOTIDE SEQUENCE</scope>
</reference>
<evidence type="ECO:0000256" key="3">
    <source>
        <dbReference type="ARBA" id="ARBA00022691"/>
    </source>
</evidence>
<dbReference type="Pfam" id="PF01209">
    <property type="entry name" value="Ubie_methyltran"/>
    <property type="match status" value="1"/>
</dbReference>
<dbReference type="InterPro" id="IPR004033">
    <property type="entry name" value="UbiE/COQ5_MeTrFase"/>
</dbReference>
<dbReference type="GO" id="GO:0032259">
    <property type="term" value="P:methylation"/>
    <property type="evidence" value="ECO:0007669"/>
    <property type="project" value="UniProtKB-KW"/>
</dbReference>
<protein>
    <submittedName>
        <fullName evidence="4">Unannotated protein</fullName>
    </submittedName>
</protein>
<proteinExistence type="inferred from homology"/>
<dbReference type="PANTHER" id="PTHR43591:SF24">
    <property type="entry name" value="2-METHOXY-6-POLYPRENYL-1,4-BENZOQUINOL METHYLASE, MITOCHONDRIAL"/>
    <property type="match status" value="1"/>
</dbReference>